<dbReference type="EMBL" id="BMZS01000002">
    <property type="protein sequence ID" value="GHD44503.1"/>
    <property type="molecule type" value="Genomic_DNA"/>
</dbReference>
<keyword evidence="6" id="KW-1185">Reference proteome</keyword>
<protein>
    <submittedName>
        <fullName evidence="5">ABC transporter ATP-binding protein</fullName>
    </submittedName>
</protein>
<dbReference type="InterPro" id="IPR003593">
    <property type="entry name" value="AAA+_ATPase"/>
</dbReference>
<reference evidence="5" key="1">
    <citation type="journal article" date="2014" name="Int. J. Syst. Evol. Microbiol.">
        <title>Complete genome sequence of Corynebacterium casei LMG S-19264T (=DSM 44701T), isolated from a smear-ripened cheese.</title>
        <authorList>
            <consortium name="US DOE Joint Genome Institute (JGI-PGF)"/>
            <person name="Walter F."/>
            <person name="Albersmeier A."/>
            <person name="Kalinowski J."/>
            <person name="Ruckert C."/>
        </authorList>
    </citation>
    <scope>NUCLEOTIDE SEQUENCE</scope>
    <source>
        <strain evidence="5">KCTC 42651</strain>
    </source>
</reference>
<comment type="caution">
    <text evidence="5">The sequence shown here is derived from an EMBL/GenBank/DDBJ whole genome shotgun (WGS) entry which is preliminary data.</text>
</comment>
<dbReference type="FunFam" id="3.40.50.300:FF:000421">
    <property type="entry name" value="Branched-chain amino acid ABC transporter ATP-binding protein"/>
    <property type="match status" value="1"/>
</dbReference>
<accession>A0A918XQH5</accession>
<dbReference type="PROSITE" id="PS50893">
    <property type="entry name" value="ABC_TRANSPORTER_2"/>
    <property type="match status" value="1"/>
</dbReference>
<evidence type="ECO:0000256" key="3">
    <source>
        <dbReference type="ARBA" id="ARBA00022840"/>
    </source>
</evidence>
<name>A0A918XQH5_9PROT</name>
<sequence length="264" mass="28340">MTGTATPLLEVENVRVTFGGIVALDGVSFSVQRGSIAGLIGPNGAGKTTLFNCISRIYQVDTGAIRVDGQPILDTPTHGISSAGLSRTFQNLALFGKLSVLDNVMIGAHARTTGNFVNDALRLFGVRQREAAIRDEAMALLEELRLDGIAGELVAALPFGTQKRVELARALASRPTLLMLDEPAGGLNHDEVEEFKDVVRRIRDERRISILLVEHHMNLVMSVSDQVVVLNFGRKIAEGTPSQVQRDPHVIEAYLGSGNAAGGH</sequence>
<dbReference type="GO" id="GO:0005886">
    <property type="term" value="C:plasma membrane"/>
    <property type="evidence" value="ECO:0007669"/>
    <property type="project" value="TreeGrafter"/>
</dbReference>
<dbReference type="PANTHER" id="PTHR45772:SF4">
    <property type="entry name" value="ABC TRANSPORTER ATP-BINDING PROTEIN"/>
    <property type="match status" value="1"/>
</dbReference>
<evidence type="ECO:0000256" key="1">
    <source>
        <dbReference type="ARBA" id="ARBA00022448"/>
    </source>
</evidence>
<dbReference type="Gene3D" id="3.40.50.300">
    <property type="entry name" value="P-loop containing nucleotide triphosphate hydrolases"/>
    <property type="match status" value="1"/>
</dbReference>
<keyword evidence="2" id="KW-0547">Nucleotide-binding</keyword>
<dbReference type="PANTHER" id="PTHR45772">
    <property type="entry name" value="CONSERVED COMPONENT OF ABC TRANSPORTER FOR NATURAL AMINO ACIDS-RELATED"/>
    <property type="match status" value="1"/>
</dbReference>
<gene>
    <name evidence="5" type="ORF">GCM10017083_11980</name>
</gene>
<evidence type="ECO:0000259" key="4">
    <source>
        <dbReference type="PROSITE" id="PS50893"/>
    </source>
</evidence>
<keyword evidence="3 5" id="KW-0067">ATP-binding</keyword>
<dbReference type="InterPro" id="IPR051120">
    <property type="entry name" value="ABC_AA/LPS_Transport"/>
</dbReference>
<dbReference type="CDD" id="cd03219">
    <property type="entry name" value="ABC_Mj1267_LivG_branched"/>
    <property type="match status" value="1"/>
</dbReference>
<dbReference type="Pfam" id="PF12399">
    <property type="entry name" value="BCA_ABC_TP_C"/>
    <property type="match status" value="1"/>
</dbReference>
<evidence type="ECO:0000256" key="2">
    <source>
        <dbReference type="ARBA" id="ARBA00022741"/>
    </source>
</evidence>
<dbReference type="AlphaFoldDB" id="A0A918XQH5"/>
<proteinExistence type="predicted"/>
<dbReference type="InterPro" id="IPR003439">
    <property type="entry name" value="ABC_transporter-like_ATP-bd"/>
</dbReference>
<feature type="domain" description="ABC transporter" evidence="4">
    <location>
        <begin position="9"/>
        <end position="257"/>
    </location>
</feature>
<dbReference type="InterPro" id="IPR027417">
    <property type="entry name" value="P-loop_NTPase"/>
</dbReference>
<organism evidence="5 6">
    <name type="scientific">Thalassobaculum fulvum</name>
    <dbReference type="NCBI Taxonomy" id="1633335"/>
    <lineage>
        <taxon>Bacteria</taxon>
        <taxon>Pseudomonadati</taxon>
        <taxon>Pseudomonadota</taxon>
        <taxon>Alphaproteobacteria</taxon>
        <taxon>Rhodospirillales</taxon>
        <taxon>Thalassobaculaceae</taxon>
        <taxon>Thalassobaculum</taxon>
    </lineage>
</organism>
<dbReference type="GO" id="GO:0005524">
    <property type="term" value="F:ATP binding"/>
    <property type="evidence" value="ECO:0007669"/>
    <property type="project" value="UniProtKB-KW"/>
</dbReference>
<dbReference type="SUPFAM" id="SSF52540">
    <property type="entry name" value="P-loop containing nucleoside triphosphate hydrolases"/>
    <property type="match status" value="1"/>
</dbReference>
<evidence type="ECO:0000313" key="6">
    <source>
        <dbReference type="Proteomes" id="UP000630353"/>
    </source>
</evidence>
<evidence type="ECO:0000313" key="5">
    <source>
        <dbReference type="EMBL" id="GHD44503.1"/>
    </source>
</evidence>
<dbReference type="SMART" id="SM00382">
    <property type="entry name" value="AAA"/>
    <property type="match status" value="1"/>
</dbReference>
<dbReference type="Proteomes" id="UP000630353">
    <property type="component" value="Unassembled WGS sequence"/>
</dbReference>
<keyword evidence="1" id="KW-0813">Transport</keyword>
<reference evidence="5" key="2">
    <citation type="submission" date="2020-09" db="EMBL/GenBank/DDBJ databases">
        <authorList>
            <person name="Sun Q."/>
            <person name="Kim S."/>
        </authorList>
    </citation>
    <scope>NUCLEOTIDE SEQUENCE</scope>
    <source>
        <strain evidence="5">KCTC 42651</strain>
    </source>
</reference>
<dbReference type="RefSeq" id="WP_189988013.1">
    <property type="nucleotide sequence ID" value="NZ_BMZS01000002.1"/>
</dbReference>
<dbReference type="InterPro" id="IPR032823">
    <property type="entry name" value="BCA_ABC_TP_C"/>
</dbReference>
<dbReference type="GO" id="GO:0016887">
    <property type="term" value="F:ATP hydrolysis activity"/>
    <property type="evidence" value="ECO:0007669"/>
    <property type="project" value="InterPro"/>
</dbReference>
<dbReference type="Pfam" id="PF00005">
    <property type="entry name" value="ABC_tran"/>
    <property type="match status" value="1"/>
</dbReference>